<evidence type="ECO:0000256" key="2">
    <source>
        <dbReference type="SAM" id="MobiDB-lite"/>
    </source>
</evidence>
<comment type="caution">
    <text evidence="4">The sequence shown here is derived from an EMBL/GenBank/DDBJ whole genome shotgun (WGS) entry which is preliminary data.</text>
</comment>
<dbReference type="AlphaFoldDB" id="A0A0M0K5I2"/>
<dbReference type="PANTHER" id="PTHR21540">
    <property type="entry name" value="RING FINGER AND SWIM DOMAIN-CONTAINING PROTEIN 2"/>
    <property type="match status" value="1"/>
</dbReference>
<dbReference type="PROSITE" id="PS50966">
    <property type="entry name" value="ZF_SWIM"/>
    <property type="match status" value="1"/>
</dbReference>
<keyword evidence="1" id="KW-0479">Metal-binding</keyword>
<keyword evidence="4" id="KW-0808">Transferase</keyword>
<sequence>MATLRERPFVSKPSDALKARMEQARQGGFFVVQTPGPTSFVLKSDQESKKLKVNIGSVHSCSCGAREQPCVHVAFVLLRVFRLEPTDQRCWQASLTDSELEALVDSRARAAAMRRLEARQWAAAPPQSDSECDECDPLDVPRRPIDDTADPDPCPICYEDIGPEDDEAGELDCGLGGRASVAYDVPSAATRDAHGSASSGVASRRDERRVDVSLAARVVAYDAAQIAPLLAELNEIEAEAQRDRAAVGAAKRPGAVNGTVAVTSGTVLPTPPPLMDIAGQGISIGRAAGGEMPASLRAIGRSASGGGGGSSAAFSSAVGRPWQQSRAPASVAAERIAAERMAAAR</sequence>
<dbReference type="InterPro" id="IPR039903">
    <property type="entry name" value="Zswim2"/>
</dbReference>
<evidence type="ECO:0000313" key="4">
    <source>
        <dbReference type="EMBL" id="KOO33867.1"/>
    </source>
</evidence>
<dbReference type="GO" id="GO:0008270">
    <property type="term" value="F:zinc ion binding"/>
    <property type="evidence" value="ECO:0007669"/>
    <property type="project" value="UniProtKB-KW"/>
</dbReference>
<gene>
    <name evidence="4" type="ORF">Ctob_010481</name>
</gene>
<reference evidence="5" key="1">
    <citation type="journal article" date="2015" name="PLoS Genet.">
        <title>Genome Sequence and Transcriptome Analyses of Chrysochromulina tobin: Metabolic Tools for Enhanced Algal Fitness in the Prominent Order Prymnesiales (Haptophyceae).</title>
        <authorList>
            <person name="Hovde B.T."/>
            <person name="Deodato C.R."/>
            <person name="Hunsperger H.M."/>
            <person name="Ryken S.A."/>
            <person name="Yost W."/>
            <person name="Jha R.K."/>
            <person name="Patterson J."/>
            <person name="Monnat R.J. Jr."/>
            <person name="Barlow S.B."/>
            <person name="Starkenburg S.R."/>
            <person name="Cattolico R.A."/>
        </authorList>
    </citation>
    <scope>NUCLEOTIDE SEQUENCE</scope>
    <source>
        <strain evidence="5">CCMP291</strain>
    </source>
</reference>
<dbReference type="PANTHER" id="PTHR21540:SF3">
    <property type="entry name" value="E3 UBIQUITIN-PROTEIN LIGASE ZSWIM2"/>
    <property type="match status" value="1"/>
</dbReference>
<proteinExistence type="predicted"/>
<dbReference type="GO" id="GO:0061630">
    <property type="term" value="F:ubiquitin protein ligase activity"/>
    <property type="evidence" value="ECO:0007669"/>
    <property type="project" value="InterPro"/>
</dbReference>
<dbReference type="EMBL" id="JWZX01001399">
    <property type="protein sequence ID" value="KOO33867.1"/>
    <property type="molecule type" value="Genomic_DNA"/>
</dbReference>
<keyword evidence="1" id="KW-0863">Zinc-finger</keyword>
<keyword evidence="5" id="KW-1185">Reference proteome</keyword>
<feature type="region of interest" description="Disordered" evidence="2">
    <location>
        <begin position="299"/>
        <end position="330"/>
    </location>
</feature>
<dbReference type="Proteomes" id="UP000037460">
    <property type="component" value="Unassembled WGS sequence"/>
</dbReference>
<keyword evidence="1" id="KW-0862">Zinc</keyword>
<evidence type="ECO:0000256" key="1">
    <source>
        <dbReference type="PROSITE-ProRule" id="PRU00325"/>
    </source>
</evidence>
<dbReference type="OrthoDB" id="2122982at2759"/>
<dbReference type="GO" id="GO:0016301">
    <property type="term" value="F:kinase activity"/>
    <property type="evidence" value="ECO:0007669"/>
    <property type="project" value="UniProtKB-KW"/>
</dbReference>
<dbReference type="Pfam" id="PF04434">
    <property type="entry name" value="SWIM"/>
    <property type="match status" value="1"/>
</dbReference>
<feature type="domain" description="SWIM-type" evidence="3">
    <location>
        <begin position="51"/>
        <end position="81"/>
    </location>
</feature>
<dbReference type="InterPro" id="IPR007527">
    <property type="entry name" value="Znf_SWIM"/>
</dbReference>
<keyword evidence="4" id="KW-0418">Kinase</keyword>
<accession>A0A0M0K5I2</accession>
<protein>
    <submittedName>
        <fullName evidence="4">Mitogen-activated protein kinase kinase kinase 1</fullName>
    </submittedName>
</protein>
<evidence type="ECO:0000313" key="5">
    <source>
        <dbReference type="Proteomes" id="UP000037460"/>
    </source>
</evidence>
<name>A0A0M0K5I2_9EUKA</name>
<evidence type="ECO:0000259" key="3">
    <source>
        <dbReference type="PROSITE" id="PS50966"/>
    </source>
</evidence>
<feature type="compositionally biased region" description="Low complexity" evidence="2">
    <location>
        <begin position="311"/>
        <end position="320"/>
    </location>
</feature>
<organism evidence="4 5">
    <name type="scientific">Chrysochromulina tobinii</name>
    <dbReference type="NCBI Taxonomy" id="1460289"/>
    <lineage>
        <taxon>Eukaryota</taxon>
        <taxon>Haptista</taxon>
        <taxon>Haptophyta</taxon>
        <taxon>Prymnesiophyceae</taxon>
        <taxon>Prymnesiales</taxon>
        <taxon>Chrysochromulinaceae</taxon>
        <taxon>Chrysochromulina</taxon>
    </lineage>
</organism>